<proteinExistence type="inferred from homology"/>
<accession>A0A327KKS9</accession>
<evidence type="ECO:0000256" key="2">
    <source>
        <dbReference type="ARBA" id="ARBA00022649"/>
    </source>
</evidence>
<dbReference type="AlphaFoldDB" id="A0A327KKS9"/>
<evidence type="ECO:0000256" key="1">
    <source>
        <dbReference type="ARBA" id="ARBA00006226"/>
    </source>
</evidence>
<dbReference type="OrthoDB" id="595470at2"/>
<evidence type="ECO:0000313" key="3">
    <source>
        <dbReference type="EMBL" id="RAI38065.1"/>
    </source>
</evidence>
<dbReference type="EMBL" id="NPEX01000389">
    <property type="protein sequence ID" value="RAI38065.1"/>
    <property type="molecule type" value="Genomic_DNA"/>
</dbReference>
<reference evidence="3 4" key="1">
    <citation type="submission" date="2017-07" db="EMBL/GenBank/DDBJ databases">
        <title>Draft Genome Sequences of Select Purple Nonsulfur Bacteria.</title>
        <authorList>
            <person name="Lasarre B."/>
            <person name="Mckinlay J.B."/>
        </authorList>
    </citation>
    <scope>NUCLEOTIDE SEQUENCE [LARGE SCALE GENOMIC DNA]</scope>
    <source>
        <strain evidence="3 4">DSM 5909</strain>
    </source>
</reference>
<dbReference type="Pfam" id="PF05016">
    <property type="entry name" value="ParE_toxin"/>
    <property type="match status" value="1"/>
</dbReference>
<dbReference type="InterPro" id="IPR051803">
    <property type="entry name" value="TA_system_RelE-like_toxin"/>
</dbReference>
<gene>
    <name evidence="3" type="ORF">CH341_28540</name>
</gene>
<protein>
    <submittedName>
        <fullName evidence="3">Plasmid stabilization protein</fullName>
    </submittedName>
</protein>
<evidence type="ECO:0000313" key="4">
    <source>
        <dbReference type="Proteomes" id="UP000249130"/>
    </source>
</evidence>
<organism evidence="3 4">
    <name type="scientific">Rhodoplanes roseus</name>
    <dbReference type="NCBI Taxonomy" id="29409"/>
    <lineage>
        <taxon>Bacteria</taxon>
        <taxon>Pseudomonadati</taxon>
        <taxon>Pseudomonadota</taxon>
        <taxon>Alphaproteobacteria</taxon>
        <taxon>Hyphomicrobiales</taxon>
        <taxon>Nitrobacteraceae</taxon>
        <taxon>Rhodoplanes</taxon>
    </lineage>
</organism>
<keyword evidence="4" id="KW-1185">Reference proteome</keyword>
<dbReference type="InterPro" id="IPR035093">
    <property type="entry name" value="RelE/ParE_toxin_dom_sf"/>
</dbReference>
<dbReference type="InterPro" id="IPR007712">
    <property type="entry name" value="RelE/ParE_toxin"/>
</dbReference>
<dbReference type="Gene3D" id="3.30.2310.20">
    <property type="entry name" value="RelE-like"/>
    <property type="match status" value="1"/>
</dbReference>
<dbReference type="PANTHER" id="PTHR33755">
    <property type="entry name" value="TOXIN PARE1-RELATED"/>
    <property type="match status" value="1"/>
</dbReference>
<sequence>MKLRYTREAVADLIGIADDIRAHNPAAALRVRAAILDSIGKLVLFPRVGRRQTVEGVRKIVTRRYPYLVYYTVDEAAGETVILGIKHPARRREHQDV</sequence>
<name>A0A327KKS9_9BRAD</name>
<comment type="caution">
    <text evidence="3">The sequence shown here is derived from an EMBL/GenBank/DDBJ whole genome shotgun (WGS) entry which is preliminary data.</text>
</comment>
<keyword evidence="2" id="KW-1277">Toxin-antitoxin system</keyword>
<comment type="similarity">
    <text evidence="1">Belongs to the RelE toxin family.</text>
</comment>
<dbReference type="Proteomes" id="UP000249130">
    <property type="component" value="Unassembled WGS sequence"/>
</dbReference>
<dbReference type="PANTHER" id="PTHR33755:SF8">
    <property type="entry name" value="TOXIN PARE2"/>
    <property type="match status" value="1"/>
</dbReference>
<dbReference type="RefSeq" id="WP_111422604.1">
    <property type="nucleotide sequence ID" value="NZ_NPEX01000389.1"/>
</dbReference>